<evidence type="ECO:0000313" key="3">
    <source>
        <dbReference type="Proteomes" id="UP000824469"/>
    </source>
</evidence>
<evidence type="ECO:0000313" key="2">
    <source>
        <dbReference type="EMBL" id="KAH9291041.1"/>
    </source>
</evidence>
<gene>
    <name evidence="2" type="ORF">KI387_044170</name>
</gene>
<accession>A0AA38F6Y1</accession>
<proteinExistence type="predicted"/>
<feature type="compositionally biased region" description="Polar residues" evidence="1">
    <location>
        <begin position="545"/>
        <end position="563"/>
    </location>
</feature>
<name>A0AA38F6Y1_TAXCH</name>
<dbReference type="Proteomes" id="UP000824469">
    <property type="component" value="Unassembled WGS sequence"/>
</dbReference>
<feature type="region of interest" description="Disordered" evidence="1">
    <location>
        <begin position="516"/>
        <end position="654"/>
    </location>
</feature>
<protein>
    <submittedName>
        <fullName evidence="2">Uncharacterized protein</fullName>
    </submittedName>
</protein>
<feature type="compositionally biased region" description="Polar residues" evidence="1">
    <location>
        <begin position="633"/>
        <end position="654"/>
    </location>
</feature>
<comment type="caution">
    <text evidence="2">The sequence shown here is derived from an EMBL/GenBank/DDBJ whole genome shotgun (WGS) entry which is preliminary data.</text>
</comment>
<feature type="compositionally biased region" description="Basic and acidic residues" evidence="1">
    <location>
        <begin position="516"/>
        <end position="533"/>
    </location>
</feature>
<reference evidence="2 3" key="1">
    <citation type="journal article" date="2021" name="Nat. Plants">
        <title>The Taxus genome provides insights into paclitaxel biosynthesis.</title>
        <authorList>
            <person name="Xiong X."/>
            <person name="Gou J."/>
            <person name="Liao Q."/>
            <person name="Li Y."/>
            <person name="Zhou Q."/>
            <person name="Bi G."/>
            <person name="Li C."/>
            <person name="Du R."/>
            <person name="Wang X."/>
            <person name="Sun T."/>
            <person name="Guo L."/>
            <person name="Liang H."/>
            <person name="Lu P."/>
            <person name="Wu Y."/>
            <person name="Zhang Z."/>
            <person name="Ro D.K."/>
            <person name="Shang Y."/>
            <person name="Huang S."/>
            <person name="Yan J."/>
        </authorList>
    </citation>
    <scope>NUCLEOTIDE SEQUENCE [LARGE SCALE GENOMIC DNA]</scope>
    <source>
        <strain evidence="2">Ta-2019</strain>
    </source>
</reference>
<evidence type="ECO:0000256" key="1">
    <source>
        <dbReference type="SAM" id="MobiDB-lite"/>
    </source>
</evidence>
<dbReference type="AlphaFoldDB" id="A0AA38F6Y1"/>
<dbReference type="EMBL" id="JAHRHJ020003813">
    <property type="protein sequence ID" value="KAH9291041.1"/>
    <property type="molecule type" value="Genomic_DNA"/>
</dbReference>
<sequence length="1076" mass="121211">MKIKFQGQEQVSPLESAVLNIGDSEARHLDFGDFWARVADTNPTPMAAMIHDSGLAFAGGFPISVQCADTVLSCGAHFDPASSELTNIHGELIAKLDAAAISTALRIPETDNAIVVSRDQAQALFNQDSDKYKARVAKSWLKNPKKGASRLTKTLLRVDFNEELSDFITLLARVMGLPSTNEFHFWMCPLINMVCEGTQNINWAEIISMNLAEQLSNVQQTKKFYMTSYLMYTLAASRQWFGFSYIDEHKDDPIYAYCPQFTLETSNRNFRRVNDAFTMYVVRLLEGDTARRFSDEAMTLISHYGAYFIQFRKFSYIRLAGYEGTPLRLPMFCNDRMALIEICRQLDKLHRTCRDKRITGLHFPISLGNYTCKTALDAQNVERALVPITVHFFKPRTCFDLKRFIGQNIKIVYYHRADTEDYWADCADDFEARRRHYGRFSLQLIEELGLYQVPEGLKDDNSDLYSYEYENVVKHTPLEDVDWNRKERDDLAEILAPVLVRTRVWFDRRVREFRRHSGESSSKDASTPRREASIPRSETPVKTPPASSTQGPAESTPSSSTQVYKKKLKEVKKEPVEEDLQEKQENLPIGPENIIVLSESEESEMPTPANAPEDPADKDKEVQSTELPGAVDPSTTIASSAPLTSQLESTAAQTLSVMSSLSLGPLAPPADSSSSFAWVQPLVDKKKRKFSSQSSGSNFDAVAALLGTTPSRAKKAKVTSRIVSDAQGQQFLEIAKPTTDKSEQDLQASDLELSRIPMGESTPEGEIHNLQETVTRVIGRVEKGQQTIEQLEEQAQVLTGFIKSLLSKDKVLDPTPLTALPPPVILSQDEVQSIKDMHKYSVYGRAIEAMVDDMLVAGLNFIGEAFKLHEKVSNVQLKLSSTINTMDKELKIWSSCIVDLRLMGQTDENILLANKVFDDAKDNLSKSWVYSVDWKIRVLEEALGEMKNSWQKGEAFKTLVVSAFKDIHCHLQDETSGASLSLQEIKAQFRTFVKDNLFKESSISKEKMKEICSLQSAIEEANKDYHTHVEFDKEMEKCLGFWTQSAANTSVPRGRDIAEALKRFRQRILKSVGPSQ</sequence>
<keyword evidence="3" id="KW-1185">Reference proteome</keyword>
<organism evidence="2 3">
    <name type="scientific">Taxus chinensis</name>
    <name type="common">Chinese yew</name>
    <name type="synonym">Taxus wallichiana var. chinensis</name>
    <dbReference type="NCBI Taxonomy" id="29808"/>
    <lineage>
        <taxon>Eukaryota</taxon>
        <taxon>Viridiplantae</taxon>
        <taxon>Streptophyta</taxon>
        <taxon>Embryophyta</taxon>
        <taxon>Tracheophyta</taxon>
        <taxon>Spermatophyta</taxon>
        <taxon>Pinopsida</taxon>
        <taxon>Pinidae</taxon>
        <taxon>Conifers II</taxon>
        <taxon>Cupressales</taxon>
        <taxon>Taxaceae</taxon>
        <taxon>Taxus</taxon>
    </lineage>
</organism>
<feature type="compositionally biased region" description="Basic and acidic residues" evidence="1">
    <location>
        <begin position="571"/>
        <end position="585"/>
    </location>
</feature>